<dbReference type="SUPFAM" id="SSF54631">
    <property type="entry name" value="CBS-domain pair"/>
    <property type="match status" value="1"/>
</dbReference>
<comment type="subcellular location">
    <subcellularLocation>
        <location evidence="2">Membrane</location>
        <topology evidence="2">Multi-pass membrane protein</topology>
    </subcellularLocation>
</comment>
<organism evidence="15 16">
    <name type="scientific">Halanaerobacter jeridensis</name>
    <dbReference type="NCBI Taxonomy" id="706427"/>
    <lineage>
        <taxon>Bacteria</taxon>
        <taxon>Bacillati</taxon>
        <taxon>Bacillota</taxon>
        <taxon>Clostridia</taxon>
        <taxon>Halanaerobiales</taxon>
        <taxon>Halobacteroidaceae</taxon>
        <taxon>Halanaerobacter</taxon>
    </lineage>
</organism>
<dbReference type="EMBL" id="JAFBDQ010000004">
    <property type="protein sequence ID" value="MBM7556189.1"/>
    <property type="molecule type" value="Genomic_DNA"/>
</dbReference>
<keyword evidence="7 15" id="KW-0378">Hydrolase</keyword>
<dbReference type="GO" id="GO:0008237">
    <property type="term" value="F:metallopeptidase activity"/>
    <property type="evidence" value="ECO:0007669"/>
    <property type="project" value="UniProtKB-KW"/>
</dbReference>
<protein>
    <submittedName>
        <fullName evidence="15">Stage IV sporulation protein FB</fullName>
        <ecNumber evidence="15">3.4.24.-</ecNumber>
    </submittedName>
</protein>
<evidence type="ECO:0000313" key="15">
    <source>
        <dbReference type="EMBL" id="MBM7556189.1"/>
    </source>
</evidence>
<evidence type="ECO:0000313" key="16">
    <source>
        <dbReference type="Proteomes" id="UP000774000"/>
    </source>
</evidence>
<accession>A0A938XSS9</accession>
<evidence type="ECO:0000256" key="1">
    <source>
        <dbReference type="ARBA" id="ARBA00001947"/>
    </source>
</evidence>
<dbReference type="PANTHER" id="PTHR39188:SF3">
    <property type="entry name" value="STAGE IV SPORULATION PROTEIN FB"/>
    <property type="match status" value="1"/>
</dbReference>
<dbReference type="GO" id="GO:0016020">
    <property type="term" value="C:membrane"/>
    <property type="evidence" value="ECO:0007669"/>
    <property type="project" value="UniProtKB-SubCell"/>
</dbReference>
<keyword evidence="12" id="KW-0129">CBS domain</keyword>
<evidence type="ECO:0000256" key="9">
    <source>
        <dbReference type="ARBA" id="ARBA00022989"/>
    </source>
</evidence>
<dbReference type="CDD" id="cd06161">
    <property type="entry name" value="S2P-M50_SpoIVFB"/>
    <property type="match status" value="1"/>
</dbReference>
<evidence type="ECO:0000256" key="2">
    <source>
        <dbReference type="ARBA" id="ARBA00004141"/>
    </source>
</evidence>
<evidence type="ECO:0000256" key="4">
    <source>
        <dbReference type="ARBA" id="ARBA00022670"/>
    </source>
</evidence>
<dbReference type="PROSITE" id="PS51371">
    <property type="entry name" value="CBS"/>
    <property type="match status" value="1"/>
</dbReference>
<dbReference type="PANTHER" id="PTHR39188">
    <property type="entry name" value="MEMBRANE-ASSOCIATED ZINC METALLOPROTEASE M50B"/>
    <property type="match status" value="1"/>
</dbReference>
<keyword evidence="6" id="KW-0479">Metal-binding</keyword>
<dbReference type="Gene3D" id="3.10.580.10">
    <property type="entry name" value="CBS-domain"/>
    <property type="match status" value="1"/>
</dbReference>
<keyword evidence="11 13" id="KW-0472">Membrane</keyword>
<evidence type="ECO:0000256" key="6">
    <source>
        <dbReference type="ARBA" id="ARBA00022723"/>
    </source>
</evidence>
<dbReference type="InterPro" id="IPR008915">
    <property type="entry name" value="Peptidase_M50"/>
</dbReference>
<feature type="domain" description="CBS" evidence="14">
    <location>
        <begin position="218"/>
        <end position="277"/>
    </location>
</feature>
<keyword evidence="5 13" id="KW-0812">Transmembrane</keyword>
<evidence type="ECO:0000256" key="8">
    <source>
        <dbReference type="ARBA" id="ARBA00022833"/>
    </source>
</evidence>
<dbReference type="GO" id="GO:0046872">
    <property type="term" value="F:metal ion binding"/>
    <property type="evidence" value="ECO:0007669"/>
    <property type="project" value="UniProtKB-KW"/>
</dbReference>
<evidence type="ECO:0000256" key="7">
    <source>
        <dbReference type="ARBA" id="ARBA00022801"/>
    </source>
</evidence>
<evidence type="ECO:0000256" key="13">
    <source>
        <dbReference type="SAM" id="Phobius"/>
    </source>
</evidence>
<evidence type="ECO:0000256" key="10">
    <source>
        <dbReference type="ARBA" id="ARBA00023049"/>
    </source>
</evidence>
<comment type="cofactor">
    <cofactor evidence="1">
        <name>Zn(2+)</name>
        <dbReference type="ChEBI" id="CHEBI:29105"/>
    </cofactor>
</comment>
<comment type="similarity">
    <text evidence="3">Belongs to the peptidase M50B family.</text>
</comment>
<evidence type="ECO:0000256" key="3">
    <source>
        <dbReference type="ARBA" id="ARBA00007931"/>
    </source>
</evidence>
<dbReference type="GO" id="GO:0006508">
    <property type="term" value="P:proteolysis"/>
    <property type="evidence" value="ECO:0007669"/>
    <property type="project" value="UniProtKB-KW"/>
</dbReference>
<sequence length="282" mass="31916">MKFKLNLLFLVVLFLFSLTGLFFKATLSFIVVLMHELAHAIVAKRLAVEVREIELLPFGGVAKFRDLIELNPHTEFKVAIAGPLLNFFLAAVACLLIRYQVLSQDLIWFFLRLNIMMGLFNFVPAFPLDGGRILRAKLSTKVGFKDATAQVLRISKMIAVLLTIVAIIGLYYGYINIMLVIISFFIYFVALKEGRFSHYALMQYLAKKRGKILNQGVVDAKPLVAFSNTSLKDILDKLVPQSFHTIMVIDEDCNILGFITEDELIDNLIKGNLNYKVKDLLC</sequence>
<evidence type="ECO:0000256" key="5">
    <source>
        <dbReference type="ARBA" id="ARBA00022692"/>
    </source>
</evidence>
<feature type="transmembrane region" description="Helical" evidence="13">
    <location>
        <begin position="106"/>
        <end position="126"/>
    </location>
</feature>
<evidence type="ECO:0000256" key="12">
    <source>
        <dbReference type="PROSITE-ProRule" id="PRU00703"/>
    </source>
</evidence>
<dbReference type="RefSeq" id="WP_204700902.1">
    <property type="nucleotide sequence ID" value="NZ_JAFBDQ010000004.1"/>
</dbReference>
<dbReference type="InterPro" id="IPR046342">
    <property type="entry name" value="CBS_dom_sf"/>
</dbReference>
<gene>
    <name evidence="15" type="ORF">JOC47_001025</name>
</gene>
<feature type="transmembrane region" description="Helical" evidence="13">
    <location>
        <begin position="157"/>
        <end position="190"/>
    </location>
</feature>
<dbReference type="Proteomes" id="UP000774000">
    <property type="component" value="Unassembled WGS sequence"/>
</dbReference>
<dbReference type="EC" id="3.4.24.-" evidence="15"/>
<evidence type="ECO:0000259" key="14">
    <source>
        <dbReference type="PROSITE" id="PS51371"/>
    </source>
</evidence>
<evidence type="ECO:0000256" key="11">
    <source>
        <dbReference type="ARBA" id="ARBA00023136"/>
    </source>
</evidence>
<proteinExistence type="inferred from homology"/>
<dbReference type="InterPro" id="IPR000644">
    <property type="entry name" value="CBS_dom"/>
</dbReference>
<keyword evidence="16" id="KW-1185">Reference proteome</keyword>
<keyword evidence="9 13" id="KW-1133">Transmembrane helix</keyword>
<keyword evidence="8" id="KW-0862">Zinc</keyword>
<keyword evidence="4" id="KW-0645">Protease</keyword>
<dbReference type="AlphaFoldDB" id="A0A938XSS9"/>
<keyword evidence="10" id="KW-0482">Metalloprotease</keyword>
<comment type="caution">
    <text evidence="15">The sequence shown here is derived from an EMBL/GenBank/DDBJ whole genome shotgun (WGS) entry which is preliminary data.</text>
</comment>
<feature type="transmembrane region" description="Helical" evidence="13">
    <location>
        <begin position="78"/>
        <end position="99"/>
    </location>
</feature>
<dbReference type="Pfam" id="PF02163">
    <property type="entry name" value="Peptidase_M50"/>
    <property type="match status" value="2"/>
</dbReference>
<name>A0A938XSS9_9FIRM</name>
<reference evidence="15" key="1">
    <citation type="submission" date="2021-01" db="EMBL/GenBank/DDBJ databases">
        <title>Genomic Encyclopedia of Type Strains, Phase IV (KMG-IV): sequencing the most valuable type-strain genomes for metagenomic binning, comparative biology and taxonomic classification.</title>
        <authorList>
            <person name="Goeker M."/>
        </authorList>
    </citation>
    <scope>NUCLEOTIDE SEQUENCE</scope>
    <source>
        <strain evidence="15">DSM 23230</strain>
    </source>
</reference>